<dbReference type="PANTHER" id="PTHR21879">
    <property type="entry name" value="FI03362P-RELATED-RELATED"/>
    <property type="match status" value="1"/>
</dbReference>
<keyword evidence="4" id="KW-1185">Reference proteome</keyword>
<evidence type="ECO:0000256" key="1">
    <source>
        <dbReference type="SAM" id="Phobius"/>
    </source>
</evidence>
<keyword evidence="1" id="KW-0472">Membrane</keyword>
<organism evidence="3 4">
    <name type="scientific">Cotesia typhae</name>
    <dbReference type="NCBI Taxonomy" id="2053667"/>
    <lineage>
        <taxon>Eukaryota</taxon>
        <taxon>Metazoa</taxon>
        <taxon>Ecdysozoa</taxon>
        <taxon>Arthropoda</taxon>
        <taxon>Hexapoda</taxon>
        <taxon>Insecta</taxon>
        <taxon>Pterygota</taxon>
        <taxon>Neoptera</taxon>
        <taxon>Endopterygota</taxon>
        <taxon>Hymenoptera</taxon>
        <taxon>Apocrita</taxon>
        <taxon>Ichneumonoidea</taxon>
        <taxon>Braconidae</taxon>
        <taxon>Microgastrinae</taxon>
        <taxon>Cotesia</taxon>
    </lineage>
</organism>
<reference evidence="3" key="2">
    <citation type="submission" date="2021-04" db="EMBL/GenBank/DDBJ databases">
        <title>Genome-wide patterns of bracovirus chromosomal integration into multiple host tissues during parasitism.</title>
        <authorList>
            <person name="Chebbi M.A.C."/>
        </authorList>
    </citation>
    <scope>NUCLEOTIDE SEQUENCE</scope>
    <source>
        <tissue evidence="3">Whole body</tissue>
    </source>
</reference>
<comment type="caution">
    <text evidence="3">The sequence shown here is derived from an EMBL/GenBank/DDBJ whole genome shotgun (WGS) entry which is preliminary data.</text>
</comment>
<dbReference type="InterPro" id="IPR012464">
    <property type="entry name" value="DUF1676"/>
</dbReference>
<dbReference type="GO" id="GO:0016020">
    <property type="term" value="C:membrane"/>
    <property type="evidence" value="ECO:0007669"/>
    <property type="project" value="TreeGrafter"/>
</dbReference>
<accession>A0A8J5QY74</accession>
<feature type="chain" id="PRO_5035313651" evidence="2">
    <location>
        <begin position="17"/>
        <end position="261"/>
    </location>
</feature>
<name>A0A8J5QY74_9HYME</name>
<feature type="signal peptide" evidence="2">
    <location>
        <begin position="1"/>
        <end position="16"/>
    </location>
</feature>
<keyword evidence="1" id="KW-1133">Transmembrane helix</keyword>
<gene>
    <name evidence="3" type="ORF">G9C98_006228</name>
</gene>
<evidence type="ECO:0000256" key="2">
    <source>
        <dbReference type="SAM" id="SignalP"/>
    </source>
</evidence>
<dbReference type="PANTHER" id="PTHR21879:SF17">
    <property type="entry name" value="LD24139P"/>
    <property type="match status" value="1"/>
</dbReference>
<evidence type="ECO:0000313" key="4">
    <source>
        <dbReference type="Proteomes" id="UP000729913"/>
    </source>
</evidence>
<dbReference type="OrthoDB" id="8191402at2759"/>
<dbReference type="Pfam" id="PF07898">
    <property type="entry name" value="DUF1676"/>
    <property type="match status" value="1"/>
</dbReference>
<dbReference type="AlphaFoldDB" id="A0A8J5QY74"/>
<dbReference type="EMBL" id="JAAOIC020000043">
    <property type="protein sequence ID" value="KAG8038532.1"/>
    <property type="molecule type" value="Genomic_DNA"/>
</dbReference>
<proteinExistence type="predicted"/>
<keyword evidence="1" id="KW-0812">Transmembrane</keyword>
<sequence length="261" mass="27812">MNTFVVLSLLVASALAVPAPEFQPANLDCLGLDENMLSCFAIKANSAISRAARSDSFELFPGVTFNRDTPLERSGKALESETDLMNALPRENVDRALKLAAMIYDSAVSFFKSHNLKINVPEQSISRALTEGRAKIKKFALPLIAAAGFKIFALIPILLGGLGLLVLKALVVGKVALLIAGILAFQKLFGSGSIGSGVGNIFSKATYPAQPLAQYYDAPGSSNSWAPNVATGNGGYQYKRSFDDEKIAQKLAFSAHVPDNE</sequence>
<protein>
    <submittedName>
        <fullName evidence="3">Uncharacterized protein</fullName>
    </submittedName>
</protein>
<evidence type="ECO:0000313" key="3">
    <source>
        <dbReference type="EMBL" id="KAG8038532.1"/>
    </source>
</evidence>
<reference evidence="3" key="1">
    <citation type="submission" date="2020-03" db="EMBL/GenBank/DDBJ databases">
        <authorList>
            <person name="Chebbi M.A."/>
            <person name="Drezen J.M."/>
        </authorList>
    </citation>
    <scope>NUCLEOTIDE SEQUENCE</scope>
    <source>
        <tissue evidence="3">Whole body</tissue>
    </source>
</reference>
<dbReference type="Proteomes" id="UP000729913">
    <property type="component" value="Unassembled WGS sequence"/>
</dbReference>
<feature type="transmembrane region" description="Helical" evidence="1">
    <location>
        <begin position="139"/>
        <end position="159"/>
    </location>
</feature>
<keyword evidence="2" id="KW-0732">Signal</keyword>